<evidence type="ECO:0000256" key="10">
    <source>
        <dbReference type="ARBA" id="ARBA00048109"/>
    </source>
</evidence>
<dbReference type="Gene3D" id="3.30.559.10">
    <property type="entry name" value="Chloramphenicol acetyltransferase-like domain"/>
    <property type="match status" value="1"/>
</dbReference>
<dbReference type="InterPro" id="IPR004255">
    <property type="entry name" value="O-acyltransferase_WSD1_N"/>
</dbReference>
<keyword evidence="9 11" id="KW-0012">Acyltransferase</keyword>
<evidence type="ECO:0000313" key="15">
    <source>
        <dbReference type="Proteomes" id="UP000218067"/>
    </source>
</evidence>
<dbReference type="PANTHER" id="PTHR31650:SF1">
    <property type="entry name" value="WAX ESTER SYNTHASE_DIACYLGLYCEROL ACYLTRANSFERASE 4-RELATED"/>
    <property type="match status" value="1"/>
</dbReference>
<comment type="pathway">
    <text evidence="2">Lipid metabolism.</text>
</comment>
<evidence type="ECO:0000259" key="13">
    <source>
        <dbReference type="Pfam" id="PF06974"/>
    </source>
</evidence>
<evidence type="ECO:0000256" key="7">
    <source>
        <dbReference type="ARBA" id="ARBA00022798"/>
    </source>
</evidence>
<dbReference type="PANTHER" id="PTHR31650">
    <property type="entry name" value="O-ACYLTRANSFERASE (WSD1-LIKE) FAMILY PROTEIN"/>
    <property type="match status" value="1"/>
</dbReference>
<dbReference type="Pfam" id="PF06974">
    <property type="entry name" value="WS_DGAT_C"/>
    <property type="match status" value="1"/>
</dbReference>
<name>A0A1B4Y261_MYCUL</name>
<proteinExistence type="inferred from homology"/>
<dbReference type="GO" id="GO:0005886">
    <property type="term" value="C:plasma membrane"/>
    <property type="evidence" value="ECO:0007669"/>
    <property type="project" value="TreeGrafter"/>
</dbReference>
<dbReference type="InterPro" id="IPR023213">
    <property type="entry name" value="CAT-like_dom_sf"/>
</dbReference>
<keyword evidence="6 11" id="KW-0808">Transferase</keyword>
<dbReference type="UniPathway" id="UPA00282"/>
<dbReference type="InterPro" id="IPR014292">
    <property type="entry name" value="Acyl_transf_WS/DGAT"/>
</dbReference>
<dbReference type="RefSeq" id="WP_096370484.1">
    <property type="nucleotide sequence ID" value="NZ_AP017624.1"/>
</dbReference>
<organism evidence="14 15">
    <name type="scientific">Mycobacterium ulcerans subsp. shinshuense</name>
    <dbReference type="NCBI Taxonomy" id="1124626"/>
    <lineage>
        <taxon>Bacteria</taxon>
        <taxon>Bacillati</taxon>
        <taxon>Actinomycetota</taxon>
        <taxon>Actinomycetes</taxon>
        <taxon>Mycobacteriales</taxon>
        <taxon>Mycobacteriaceae</taxon>
        <taxon>Mycobacterium</taxon>
        <taxon>Mycobacterium ulcerans group</taxon>
    </lineage>
</organism>
<dbReference type="GeneID" id="93436557"/>
<dbReference type="GO" id="GO:0071731">
    <property type="term" value="P:response to nitric oxide"/>
    <property type="evidence" value="ECO:0007669"/>
    <property type="project" value="TreeGrafter"/>
</dbReference>
<accession>A0A1B4Y261</accession>
<feature type="domain" description="O-acyltransferase WSD1 C-terminal" evidence="13">
    <location>
        <begin position="328"/>
        <end position="478"/>
    </location>
</feature>
<evidence type="ECO:0000256" key="6">
    <source>
        <dbReference type="ARBA" id="ARBA00022679"/>
    </source>
</evidence>
<feature type="domain" description="O-acyltransferase WSD1-like N-terminal" evidence="12">
    <location>
        <begin position="4"/>
        <end position="287"/>
    </location>
</feature>
<reference evidence="14 15" key="1">
    <citation type="submission" date="2016-08" db="EMBL/GenBank/DDBJ databases">
        <title>Complete genome sequence of Mycobacterium shinshuense, a subspecies of M. ulcerans.</title>
        <authorList>
            <person name="Yoshida M."/>
            <person name="Ogura Y."/>
            <person name="Hayashi T."/>
            <person name="Hoshino Y."/>
        </authorList>
    </citation>
    <scope>NUCLEOTIDE SEQUENCE [LARGE SCALE GENOMIC DNA]</scope>
    <source>
        <strain evidence="15">ATCC 33728</strain>
    </source>
</reference>
<sequence>MRALTSLDSMFLAAEDGRTVTNVSSLAVMDRTDESGKELTRADIAELLADRLHLLPPLRWRLATVPLDLGHPSWVEGEVDLDFHVRETAVVAPGDRAALETLVARLSAHPMDRSRPLWEVYLIQGLQDDKVALLTKLHHAAVDGMSGGEVLNVMFDTTPQGRVLPPAPRYRPEKEPGQLGMLARTIVGMPRRQWQSAGAARRTLTHLDQIATLRSIPGVAAVRSAMRRAQAPIRRGPSAPSPATVTAPRLGFNGKISPHRRVALTSLPLEDVKEIKTHFEATVNDVVVTLCAGALRRWLADRGELPEQPLVAAIPVSVRAEAEFGTYGNKVGTMLAALPTDVTDPAIRLQRCRKELRAAKRRNEAVPASLMRDANDLVPPVLFGPAMRAMTAVAASDALSPVANLVISNVPGPRSPLYCAGRRVCEHYPVSTISDSLGLNVTVFSYTDRLEIGLVGDRYLVKDLDRLADAFGAELAVLEQSVRKPRGGRK</sequence>
<evidence type="ECO:0000259" key="12">
    <source>
        <dbReference type="Pfam" id="PF03007"/>
    </source>
</evidence>
<evidence type="ECO:0000256" key="9">
    <source>
        <dbReference type="ARBA" id="ARBA00023315"/>
    </source>
</evidence>
<dbReference type="GO" id="GO:0019432">
    <property type="term" value="P:triglyceride biosynthetic process"/>
    <property type="evidence" value="ECO:0007669"/>
    <property type="project" value="UniProtKB-UniPathway"/>
</dbReference>
<dbReference type="Proteomes" id="UP000218067">
    <property type="component" value="Chromosome"/>
</dbReference>
<dbReference type="SUPFAM" id="SSF52777">
    <property type="entry name" value="CoA-dependent acyltransferases"/>
    <property type="match status" value="1"/>
</dbReference>
<keyword evidence="8 11" id="KW-0443">Lipid metabolism</keyword>
<gene>
    <name evidence="14" type="ORF">SHTP_1939</name>
</gene>
<protein>
    <recommendedName>
        <fullName evidence="4 11">Diacylglycerol O-acyltransferase</fullName>
        <ecNumber evidence="4 11">2.3.1.20</ecNumber>
    </recommendedName>
</protein>
<evidence type="ECO:0000256" key="2">
    <source>
        <dbReference type="ARBA" id="ARBA00005189"/>
    </source>
</evidence>
<evidence type="ECO:0000256" key="11">
    <source>
        <dbReference type="RuleBase" id="RU361241"/>
    </source>
</evidence>
<dbReference type="GO" id="GO:0004144">
    <property type="term" value="F:diacylglycerol O-acyltransferase activity"/>
    <property type="evidence" value="ECO:0007669"/>
    <property type="project" value="UniProtKB-EC"/>
</dbReference>
<comment type="similarity">
    <text evidence="3 11">Belongs to the long-chain O-acyltransferase family.</text>
</comment>
<comment type="pathway">
    <text evidence="1 11">Glycerolipid metabolism; triacylglycerol biosynthesis.</text>
</comment>
<evidence type="ECO:0000256" key="1">
    <source>
        <dbReference type="ARBA" id="ARBA00004771"/>
    </source>
</evidence>
<dbReference type="Pfam" id="PF03007">
    <property type="entry name" value="WS_DGAT_cat"/>
    <property type="match status" value="1"/>
</dbReference>
<dbReference type="NCBIfam" id="TIGR02946">
    <property type="entry name" value="acyl_WS_DGAT"/>
    <property type="match status" value="1"/>
</dbReference>
<evidence type="ECO:0000256" key="3">
    <source>
        <dbReference type="ARBA" id="ARBA00009587"/>
    </source>
</evidence>
<evidence type="ECO:0000313" key="14">
    <source>
        <dbReference type="EMBL" id="BAV41140.1"/>
    </source>
</evidence>
<dbReference type="GO" id="GO:0051701">
    <property type="term" value="P:biological process involved in interaction with host"/>
    <property type="evidence" value="ECO:0007669"/>
    <property type="project" value="TreeGrafter"/>
</dbReference>
<dbReference type="AlphaFoldDB" id="A0A1B4Y261"/>
<comment type="catalytic activity">
    <reaction evidence="10 11">
        <text>an acyl-CoA + a 1,2-diacyl-sn-glycerol = a triacyl-sn-glycerol + CoA</text>
        <dbReference type="Rhea" id="RHEA:10868"/>
        <dbReference type="ChEBI" id="CHEBI:17815"/>
        <dbReference type="ChEBI" id="CHEBI:57287"/>
        <dbReference type="ChEBI" id="CHEBI:58342"/>
        <dbReference type="ChEBI" id="CHEBI:64615"/>
        <dbReference type="EC" id="2.3.1.20"/>
    </reaction>
</comment>
<evidence type="ECO:0000256" key="5">
    <source>
        <dbReference type="ARBA" id="ARBA00022516"/>
    </source>
</evidence>
<keyword evidence="7 11" id="KW-0319">Glycerol metabolism</keyword>
<dbReference type="EMBL" id="AP017624">
    <property type="protein sequence ID" value="BAV41140.1"/>
    <property type="molecule type" value="Genomic_DNA"/>
</dbReference>
<dbReference type="InterPro" id="IPR045034">
    <property type="entry name" value="O-acyltransferase_WSD1-like"/>
</dbReference>
<evidence type="ECO:0000256" key="8">
    <source>
        <dbReference type="ARBA" id="ARBA00023098"/>
    </source>
</evidence>
<evidence type="ECO:0000256" key="4">
    <source>
        <dbReference type="ARBA" id="ARBA00013244"/>
    </source>
</evidence>
<dbReference type="EC" id="2.3.1.20" evidence="4 11"/>
<keyword evidence="5 11" id="KW-0444">Lipid biosynthesis</keyword>
<dbReference type="GO" id="GO:0001666">
    <property type="term" value="P:response to hypoxia"/>
    <property type="evidence" value="ECO:0007669"/>
    <property type="project" value="TreeGrafter"/>
</dbReference>
<dbReference type="GO" id="GO:0006071">
    <property type="term" value="P:glycerol metabolic process"/>
    <property type="evidence" value="ECO:0007669"/>
    <property type="project" value="UniProtKB-KW"/>
</dbReference>
<dbReference type="InterPro" id="IPR009721">
    <property type="entry name" value="O-acyltransferase_WSD1_C"/>
</dbReference>